<comment type="cofactor">
    <cofactor evidence="18 21">
        <name>heme b</name>
        <dbReference type="ChEBI" id="CHEBI:60344"/>
    </cofactor>
    <text evidence="18 21">Binds 1 heme b (iron(II)-protoporphyrin IX) group per subunit.</text>
</comment>
<dbReference type="GO" id="GO:0005576">
    <property type="term" value="C:extracellular region"/>
    <property type="evidence" value="ECO:0007669"/>
    <property type="project" value="UniProtKB-SubCell"/>
</dbReference>
<dbReference type="PRINTS" id="PR00461">
    <property type="entry name" value="PLPEROXIDASE"/>
</dbReference>
<protein>
    <recommendedName>
        <fullName evidence="4 21">Peroxidase</fullName>
        <ecNumber evidence="4 21">1.11.1.7</ecNumber>
    </recommendedName>
</protein>
<dbReference type="InterPro" id="IPR002016">
    <property type="entry name" value="Haem_peroxidase"/>
</dbReference>
<feature type="binding site" evidence="18">
    <location>
        <position position="76"/>
    </location>
    <ligand>
        <name>Ca(2+)</name>
        <dbReference type="ChEBI" id="CHEBI:29108"/>
        <label>1</label>
    </ligand>
</feature>
<evidence type="ECO:0000256" key="4">
    <source>
        <dbReference type="ARBA" id="ARBA00012313"/>
    </source>
</evidence>
<dbReference type="CDD" id="cd00693">
    <property type="entry name" value="secretory_peroxidase"/>
    <property type="match status" value="1"/>
</dbReference>
<dbReference type="EC" id="1.11.1.7" evidence="4 21"/>
<dbReference type="PRINTS" id="PR00458">
    <property type="entry name" value="PEROXIDASE"/>
</dbReference>
<evidence type="ECO:0000256" key="20">
    <source>
        <dbReference type="PIRSR" id="PIRSR600823-5"/>
    </source>
</evidence>
<dbReference type="Pfam" id="PF00141">
    <property type="entry name" value="peroxidase"/>
    <property type="match status" value="1"/>
</dbReference>
<evidence type="ECO:0000256" key="17">
    <source>
        <dbReference type="PIRSR" id="PIRSR600823-2"/>
    </source>
</evidence>
<feature type="chain" id="PRO_5040527855" description="Peroxidase" evidence="21">
    <location>
        <begin position="22"/>
        <end position="323"/>
    </location>
</feature>
<dbReference type="Proteomes" id="UP000813463">
    <property type="component" value="Chromosome 1"/>
</dbReference>
<dbReference type="SUPFAM" id="SSF48113">
    <property type="entry name" value="Heme-dependent peroxidases"/>
    <property type="match status" value="1"/>
</dbReference>
<feature type="binding site" evidence="18">
    <location>
        <position position="80"/>
    </location>
    <ligand>
        <name>Ca(2+)</name>
        <dbReference type="ChEBI" id="CHEBI:29108"/>
        <label>1</label>
    </ligand>
</feature>
<feature type="disulfide bond" evidence="20">
    <location>
        <begin position="39"/>
        <end position="119"/>
    </location>
</feature>
<keyword evidence="12 18" id="KW-0408">Iron</keyword>
<evidence type="ECO:0000256" key="11">
    <source>
        <dbReference type="ARBA" id="ARBA00023002"/>
    </source>
</evidence>
<dbReference type="InterPro" id="IPR010255">
    <property type="entry name" value="Haem_peroxidase_sf"/>
</dbReference>
<evidence type="ECO:0000256" key="6">
    <source>
        <dbReference type="ARBA" id="ARBA00022559"/>
    </source>
</evidence>
<dbReference type="Gene3D" id="1.10.520.10">
    <property type="match status" value="1"/>
</dbReference>
<keyword evidence="15 21" id="KW-0376">Hydrogen peroxide</keyword>
<name>A0A9R0K0G1_SPIOL</name>
<comment type="cofactor">
    <cofactor evidence="18 21">
        <name>Ca(2+)</name>
        <dbReference type="ChEBI" id="CHEBI:29108"/>
    </cofactor>
    <text evidence="18 21">Binds 2 calcium ions per subunit.</text>
</comment>
<feature type="binding site" evidence="18">
    <location>
        <position position="198"/>
    </location>
    <ligand>
        <name>Ca(2+)</name>
        <dbReference type="ChEBI" id="CHEBI:29108"/>
        <label>2</label>
    </ligand>
</feature>
<dbReference type="GeneID" id="110793343"/>
<keyword evidence="23" id="KW-1185">Reference proteome</keyword>
<comment type="similarity">
    <text evidence="3">Belongs to the peroxidase family. Ascorbate peroxidase subfamily.</text>
</comment>
<dbReference type="InterPro" id="IPR019794">
    <property type="entry name" value="Peroxidases_AS"/>
</dbReference>
<dbReference type="PROSITE" id="PS00436">
    <property type="entry name" value="PEROXIDASE_2"/>
    <property type="match status" value="1"/>
</dbReference>
<dbReference type="GO" id="GO:0006979">
    <property type="term" value="P:response to oxidative stress"/>
    <property type="evidence" value="ECO:0007669"/>
    <property type="project" value="UniProtKB-UniRule"/>
</dbReference>
<evidence type="ECO:0000256" key="10">
    <source>
        <dbReference type="ARBA" id="ARBA00022837"/>
    </source>
</evidence>
<evidence type="ECO:0000256" key="7">
    <source>
        <dbReference type="ARBA" id="ARBA00022617"/>
    </source>
</evidence>
<feature type="signal peptide" evidence="21">
    <location>
        <begin position="1"/>
        <end position="21"/>
    </location>
</feature>
<dbReference type="InterPro" id="IPR000823">
    <property type="entry name" value="Peroxidase_pln"/>
</dbReference>
<keyword evidence="10 18" id="KW-0106">Calcium</keyword>
<evidence type="ECO:0000256" key="15">
    <source>
        <dbReference type="ARBA" id="ARBA00023324"/>
    </source>
</evidence>
<reference evidence="23" key="1">
    <citation type="journal article" date="2021" name="Nat. Commun.">
        <title>Genomic analyses provide insights into spinach domestication and the genetic basis of agronomic traits.</title>
        <authorList>
            <person name="Cai X."/>
            <person name="Sun X."/>
            <person name="Xu C."/>
            <person name="Sun H."/>
            <person name="Wang X."/>
            <person name="Ge C."/>
            <person name="Zhang Z."/>
            <person name="Wang Q."/>
            <person name="Fei Z."/>
            <person name="Jiao C."/>
            <person name="Wang Q."/>
        </authorList>
    </citation>
    <scope>NUCLEOTIDE SEQUENCE [LARGE SCALE GENOMIC DNA]</scope>
    <source>
        <strain evidence="23">cv. Varoflay</strain>
    </source>
</reference>
<keyword evidence="8 18" id="KW-0479">Metal-binding</keyword>
<comment type="catalytic activity">
    <reaction evidence="1 21">
        <text>2 a phenolic donor + H2O2 = 2 a phenolic radical donor + 2 H2O</text>
        <dbReference type="Rhea" id="RHEA:56136"/>
        <dbReference type="ChEBI" id="CHEBI:15377"/>
        <dbReference type="ChEBI" id="CHEBI:16240"/>
        <dbReference type="ChEBI" id="CHEBI:139520"/>
        <dbReference type="ChEBI" id="CHEBI:139521"/>
        <dbReference type="EC" id="1.11.1.7"/>
    </reaction>
</comment>
<dbReference type="GO" id="GO:0046872">
    <property type="term" value="F:metal ion binding"/>
    <property type="evidence" value="ECO:0007669"/>
    <property type="project" value="UniProtKB-UniRule"/>
</dbReference>
<feature type="disulfide bond" evidence="20">
    <location>
        <begin position="125"/>
        <end position="319"/>
    </location>
</feature>
<feature type="binding site" evidence="18">
    <location>
        <position position="250"/>
    </location>
    <ligand>
        <name>Ca(2+)</name>
        <dbReference type="ChEBI" id="CHEBI:29108"/>
        <label>2</label>
    </ligand>
</feature>
<dbReference type="RefSeq" id="XP_021853901.1">
    <property type="nucleotide sequence ID" value="XM_021998209.2"/>
</dbReference>
<feature type="binding site" evidence="18">
    <location>
        <position position="78"/>
    </location>
    <ligand>
        <name>Ca(2+)</name>
        <dbReference type="ChEBI" id="CHEBI:29108"/>
        <label>1</label>
    </ligand>
</feature>
<dbReference type="GO" id="GO:0020037">
    <property type="term" value="F:heme binding"/>
    <property type="evidence" value="ECO:0007669"/>
    <property type="project" value="UniProtKB-UniRule"/>
</dbReference>
<evidence type="ECO:0000256" key="2">
    <source>
        <dbReference type="ARBA" id="ARBA00002322"/>
    </source>
</evidence>
<feature type="disulfide bond" evidence="20">
    <location>
        <begin position="72"/>
        <end position="77"/>
    </location>
</feature>
<evidence type="ECO:0000313" key="23">
    <source>
        <dbReference type="Proteomes" id="UP000813463"/>
    </source>
</evidence>
<feature type="binding site" evidence="18">
    <location>
        <position position="92"/>
    </location>
    <ligand>
        <name>Ca(2+)</name>
        <dbReference type="ChEBI" id="CHEBI:29108"/>
        <label>1</label>
    </ligand>
</feature>
<evidence type="ECO:0000256" key="9">
    <source>
        <dbReference type="ARBA" id="ARBA00022729"/>
    </source>
</evidence>
<evidence type="ECO:0000313" key="24">
    <source>
        <dbReference type="RefSeq" id="XP_021853901.1"/>
    </source>
</evidence>
<keyword evidence="13 20" id="KW-1015">Disulfide bond</keyword>
<evidence type="ECO:0000256" key="3">
    <source>
        <dbReference type="ARBA" id="ARBA00006873"/>
    </source>
</evidence>
<dbReference type="GO" id="GO:0004601">
    <property type="term" value="F:peroxidase activity"/>
    <property type="evidence" value="ECO:0000318"/>
    <property type="project" value="GO_Central"/>
</dbReference>
<evidence type="ECO:0000256" key="8">
    <source>
        <dbReference type="ARBA" id="ARBA00022723"/>
    </source>
</evidence>
<feature type="disulfide bond" evidence="20">
    <location>
        <begin position="204"/>
        <end position="229"/>
    </location>
</feature>
<dbReference type="FunFam" id="1.10.420.10:FF:000006">
    <property type="entry name" value="Peroxidase"/>
    <property type="match status" value="1"/>
</dbReference>
<evidence type="ECO:0000256" key="1">
    <source>
        <dbReference type="ARBA" id="ARBA00000189"/>
    </source>
</evidence>
<proteinExistence type="inferred from homology"/>
<dbReference type="InterPro" id="IPR019793">
    <property type="entry name" value="Peroxidases_heam-ligand_BS"/>
</dbReference>
<dbReference type="GO" id="GO:0042744">
    <property type="term" value="P:hydrogen peroxide catabolic process"/>
    <property type="evidence" value="ECO:0007669"/>
    <property type="project" value="UniProtKB-KW"/>
</dbReference>
<dbReference type="SMR" id="A0A9R0K0G1"/>
<dbReference type="PROSITE" id="PS50873">
    <property type="entry name" value="PEROXIDASE_4"/>
    <property type="match status" value="1"/>
</dbReference>
<feature type="binding site" evidence="18">
    <location>
        <position position="71"/>
    </location>
    <ligand>
        <name>Ca(2+)</name>
        <dbReference type="ChEBI" id="CHEBI:29108"/>
        <label>1</label>
    </ligand>
</feature>
<dbReference type="InterPro" id="IPR033905">
    <property type="entry name" value="Secretory_peroxidase"/>
</dbReference>
<gene>
    <name evidence="24" type="primary">LOC110793343</name>
</gene>
<evidence type="ECO:0000256" key="12">
    <source>
        <dbReference type="ARBA" id="ARBA00023004"/>
    </source>
</evidence>
<evidence type="ECO:0000256" key="16">
    <source>
        <dbReference type="PIRSR" id="PIRSR600823-1"/>
    </source>
</evidence>
<evidence type="ECO:0000256" key="19">
    <source>
        <dbReference type="PIRSR" id="PIRSR600823-4"/>
    </source>
</evidence>
<feature type="binding site" evidence="18">
    <location>
        <position position="245"/>
    </location>
    <ligand>
        <name>Ca(2+)</name>
        <dbReference type="ChEBI" id="CHEBI:29108"/>
        <label>2</label>
    </ligand>
</feature>
<organism evidence="23 24">
    <name type="scientific">Spinacia oleracea</name>
    <name type="common">Spinach</name>
    <dbReference type="NCBI Taxonomy" id="3562"/>
    <lineage>
        <taxon>Eukaryota</taxon>
        <taxon>Viridiplantae</taxon>
        <taxon>Streptophyta</taxon>
        <taxon>Embryophyta</taxon>
        <taxon>Tracheophyta</taxon>
        <taxon>Spermatophyta</taxon>
        <taxon>Magnoliopsida</taxon>
        <taxon>eudicotyledons</taxon>
        <taxon>Gunneridae</taxon>
        <taxon>Pentapetalae</taxon>
        <taxon>Caryophyllales</taxon>
        <taxon>Chenopodiaceae</taxon>
        <taxon>Chenopodioideae</taxon>
        <taxon>Anserineae</taxon>
        <taxon>Spinacia</taxon>
    </lineage>
</organism>
<dbReference type="GO" id="GO:0140825">
    <property type="term" value="F:lactoperoxidase activity"/>
    <property type="evidence" value="ECO:0007669"/>
    <property type="project" value="UniProtKB-EC"/>
</dbReference>
<dbReference type="KEGG" id="soe:110793343"/>
<feature type="binding site" evidence="18">
    <location>
        <position position="242"/>
    </location>
    <ligand>
        <name>Ca(2+)</name>
        <dbReference type="ChEBI" id="CHEBI:29108"/>
        <label>2</label>
    </ligand>
</feature>
<evidence type="ECO:0000256" key="13">
    <source>
        <dbReference type="ARBA" id="ARBA00023157"/>
    </source>
</evidence>
<reference evidence="24" key="2">
    <citation type="submission" date="2025-08" db="UniProtKB">
        <authorList>
            <consortium name="RefSeq"/>
        </authorList>
    </citation>
    <scope>IDENTIFICATION</scope>
    <source>
        <tissue evidence="24">Leaf</tissue>
    </source>
</reference>
<keyword evidence="9 21" id="KW-0732">Signal</keyword>
<feature type="binding site" description="axial binding residue" evidence="18">
    <location>
        <position position="197"/>
    </location>
    <ligand>
        <name>heme b</name>
        <dbReference type="ChEBI" id="CHEBI:60344"/>
    </ligand>
    <ligandPart>
        <name>Fe</name>
        <dbReference type="ChEBI" id="CHEBI:18248"/>
    </ligandPart>
</feature>
<feature type="site" description="Transition state stabilizer" evidence="19">
    <location>
        <position position="66"/>
    </location>
</feature>
<keyword evidence="11 21" id="KW-0560">Oxidoreductase</keyword>
<feature type="active site" description="Proton acceptor" evidence="16">
    <location>
        <position position="70"/>
    </location>
</feature>
<evidence type="ECO:0000256" key="21">
    <source>
        <dbReference type="RuleBase" id="RU362060"/>
    </source>
</evidence>
<evidence type="ECO:0000259" key="22">
    <source>
        <dbReference type="PROSITE" id="PS50873"/>
    </source>
</evidence>
<dbReference type="GO" id="GO:0009505">
    <property type="term" value="C:plant-type cell wall"/>
    <property type="evidence" value="ECO:0000318"/>
    <property type="project" value="GO_Central"/>
</dbReference>
<sequence>MMNMACGNFYFLLLLVIFCISRNIVVDGKLSPKFYSSSCPNALTIVNEGVLEAINKEARVGASILRLHFHDCFVNGCDGSILLDDTTTFQSEKTAAPNNNSARGFEVVDNIKAKLEKACPGVVSCADILAIISRDAVVHYGGPTWKVRLGRRDSLTANRSAANAFIPGPSFNLINLTTNFAQFGLSTKDMVVLSGGHTIGLARCATFRSHIHNDTNINTAFAKSLQQKCPQSGNNNVLQPLDYQTKYRFDVKYYQNLVANKGLLHSDQQLYNGDKRADSLVKKYAMDQCRFFNDFAKSMLRMGNIKPLTGSNGEIRRNCRKPN</sequence>
<dbReference type="Gene3D" id="1.10.420.10">
    <property type="entry name" value="Peroxidase, domain 2"/>
    <property type="match status" value="1"/>
</dbReference>
<dbReference type="PANTHER" id="PTHR31388">
    <property type="entry name" value="PEROXIDASE 72-RELATED"/>
    <property type="match status" value="1"/>
</dbReference>
<dbReference type="OrthoDB" id="2113341at2759"/>
<evidence type="ECO:0000256" key="14">
    <source>
        <dbReference type="ARBA" id="ARBA00023180"/>
    </source>
</evidence>
<dbReference type="PROSITE" id="PS00435">
    <property type="entry name" value="PEROXIDASE_1"/>
    <property type="match status" value="1"/>
</dbReference>
<accession>A0A9R0K0G1</accession>
<dbReference type="AlphaFoldDB" id="A0A9R0K0G1"/>
<feature type="binding site" evidence="18">
    <location>
        <position position="74"/>
    </location>
    <ligand>
        <name>Ca(2+)</name>
        <dbReference type="ChEBI" id="CHEBI:29108"/>
        <label>1</label>
    </ligand>
</feature>
<comment type="similarity">
    <text evidence="21">Belongs to the peroxidase family. Classical plant (class III) peroxidase subfamily.</text>
</comment>
<keyword evidence="5 21" id="KW-0964">Secreted</keyword>
<comment type="function">
    <text evidence="2">Removal of H(2)O(2), oxidation of toxic reductants, biosynthesis and degradation of lignin, suberization, auxin catabolism, response to environmental stresses such as wounding, pathogen attack and oxidative stress. These functions might be dependent on each isozyme/isoform in each plant tissue.</text>
</comment>
<dbReference type="PANTHER" id="PTHR31388:SF264">
    <property type="entry name" value="PEROXIDASE 59"/>
    <property type="match status" value="1"/>
</dbReference>
<evidence type="ECO:0000256" key="5">
    <source>
        <dbReference type="ARBA" id="ARBA00022525"/>
    </source>
</evidence>
<keyword evidence="7 21" id="KW-0349">Heme</keyword>
<feature type="binding site" evidence="17">
    <location>
        <position position="167"/>
    </location>
    <ligand>
        <name>substrate</name>
    </ligand>
</feature>
<feature type="domain" description="Plant heme peroxidase family profile" evidence="22">
    <location>
        <begin position="29"/>
        <end position="323"/>
    </location>
</feature>
<dbReference type="FunFam" id="1.10.520.10:FF:000001">
    <property type="entry name" value="Peroxidase"/>
    <property type="match status" value="1"/>
</dbReference>
<comment type="subcellular location">
    <subcellularLocation>
        <location evidence="21">Secreted</location>
    </subcellularLocation>
</comment>
<evidence type="ECO:0000256" key="18">
    <source>
        <dbReference type="PIRSR" id="PIRSR600823-3"/>
    </source>
</evidence>
<keyword evidence="14" id="KW-0325">Glycoprotein</keyword>
<keyword evidence="6 21" id="KW-0575">Peroxidase</keyword>